<proteinExistence type="predicted"/>
<evidence type="ECO:0000313" key="3">
    <source>
        <dbReference type="Proteomes" id="UP000275078"/>
    </source>
</evidence>
<sequence>MSNIEKHITFRLGFLADRIDDYVTAKIVSKLGQTSSPDDMGVLASISESGGSIMSACAKEVSTKPVKKADPTMPCYATHGEHDCNHPPDPSPKLEYEHVKSILDNHLLFIDGLAERADVGATLLEAGKDQDGKNLSEEKMEGLRRGIDASRQVVELLKKETWKYELSVEICKAKVAGKVKEREKLIWDMVTNGSLEEDIKKFGGSGGGGPVYIKLQCIQTYKKLFGPPTMADSASDERSPFDYTFQEFRDSIDEGNRLLDLQWELVQEMESNNLLLKRLADATLQKTTTSHSEASKRWEVAINDRNTSANALTEFQNLLRSLGHDVEEAKAMQAIAEANMEDVEKKKRKIRDRRRDFTKRRFLVASMEAREKATKAGDWEKVKQLEEESDRMKMLEYCCEEKGYDVGWFRGEPGAVCPEQVLKDLWKYCL</sequence>
<dbReference type="EMBL" id="ML119750">
    <property type="protein sequence ID" value="RPA76154.1"/>
    <property type="molecule type" value="Genomic_DNA"/>
</dbReference>
<gene>
    <name evidence="2" type="ORF">BJ508DRAFT_311372</name>
</gene>
<organism evidence="2 3">
    <name type="scientific">Ascobolus immersus RN42</name>
    <dbReference type="NCBI Taxonomy" id="1160509"/>
    <lineage>
        <taxon>Eukaryota</taxon>
        <taxon>Fungi</taxon>
        <taxon>Dikarya</taxon>
        <taxon>Ascomycota</taxon>
        <taxon>Pezizomycotina</taxon>
        <taxon>Pezizomycetes</taxon>
        <taxon>Pezizales</taxon>
        <taxon>Ascobolaceae</taxon>
        <taxon>Ascobolus</taxon>
    </lineage>
</organism>
<dbReference type="AlphaFoldDB" id="A0A3N4I2R8"/>
<evidence type="ECO:0000256" key="1">
    <source>
        <dbReference type="SAM" id="Coils"/>
    </source>
</evidence>
<protein>
    <submittedName>
        <fullName evidence="2">Uncharacterized protein</fullName>
    </submittedName>
</protein>
<dbReference type="Proteomes" id="UP000275078">
    <property type="component" value="Unassembled WGS sequence"/>
</dbReference>
<keyword evidence="1" id="KW-0175">Coiled coil</keyword>
<reference evidence="2 3" key="1">
    <citation type="journal article" date="2018" name="Nat. Ecol. Evol.">
        <title>Pezizomycetes genomes reveal the molecular basis of ectomycorrhizal truffle lifestyle.</title>
        <authorList>
            <person name="Murat C."/>
            <person name="Payen T."/>
            <person name="Noel B."/>
            <person name="Kuo A."/>
            <person name="Morin E."/>
            <person name="Chen J."/>
            <person name="Kohler A."/>
            <person name="Krizsan K."/>
            <person name="Balestrini R."/>
            <person name="Da Silva C."/>
            <person name="Montanini B."/>
            <person name="Hainaut M."/>
            <person name="Levati E."/>
            <person name="Barry K.W."/>
            <person name="Belfiori B."/>
            <person name="Cichocki N."/>
            <person name="Clum A."/>
            <person name="Dockter R.B."/>
            <person name="Fauchery L."/>
            <person name="Guy J."/>
            <person name="Iotti M."/>
            <person name="Le Tacon F."/>
            <person name="Lindquist E.A."/>
            <person name="Lipzen A."/>
            <person name="Malagnac F."/>
            <person name="Mello A."/>
            <person name="Molinier V."/>
            <person name="Miyauchi S."/>
            <person name="Poulain J."/>
            <person name="Riccioni C."/>
            <person name="Rubini A."/>
            <person name="Sitrit Y."/>
            <person name="Splivallo R."/>
            <person name="Traeger S."/>
            <person name="Wang M."/>
            <person name="Zifcakova L."/>
            <person name="Wipf D."/>
            <person name="Zambonelli A."/>
            <person name="Paolocci F."/>
            <person name="Nowrousian M."/>
            <person name="Ottonello S."/>
            <person name="Baldrian P."/>
            <person name="Spatafora J.W."/>
            <person name="Henrissat B."/>
            <person name="Nagy L.G."/>
            <person name="Aury J.M."/>
            <person name="Wincker P."/>
            <person name="Grigoriev I.V."/>
            <person name="Bonfante P."/>
            <person name="Martin F.M."/>
        </authorList>
    </citation>
    <scope>NUCLEOTIDE SEQUENCE [LARGE SCALE GENOMIC DNA]</scope>
    <source>
        <strain evidence="2 3">RN42</strain>
    </source>
</reference>
<evidence type="ECO:0000313" key="2">
    <source>
        <dbReference type="EMBL" id="RPA76154.1"/>
    </source>
</evidence>
<feature type="coiled-coil region" evidence="1">
    <location>
        <begin position="326"/>
        <end position="360"/>
    </location>
</feature>
<name>A0A3N4I2R8_ASCIM</name>
<keyword evidence="3" id="KW-1185">Reference proteome</keyword>
<accession>A0A3N4I2R8</accession>